<dbReference type="GO" id="GO:0030151">
    <property type="term" value="F:molybdenum ion binding"/>
    <property type="evidence" value="ECO:0007669"/>
    <property type="project" value="InterPro"/>
</dbReference>
<evidence type="ECO:0000259" key="1">
    <source>
        <dbReference type="PROSITE" id="PS51340"/>
    </source>
</evidence>
<reference evidence="2 3" key="1">
    <citation type="submission" date="2020-08" db="EMBL/GenBank/DDBJ databases">
        <title>Genomic Encyclopedia of Type Strains, Phase IV (KMG-IV): sequencing the most valuable type-strain genomes for metagenomic binning, comparative biology and taxonomic classification.</title>
        <authorList>
            <person name="Goeker M."/>
        </authorList>
    </citation>
    <scope>NUCLEOTIDE SEQUENCE [LARGE SCALE GENOMIC DNA]</scope>
    <source>
        <strain evidence="2 3">DSM 25481</strain>
    </source>
</reference>
<feature type="domain" description="MOSC" evidence="1">
    <location>
        <begin position="95"/>
        <end position="240"/>
    </location>
</feature>
<dbReference type="SUPFAM" id="SSF50800">
    <property type="entry name" value="PK beta-barrel domain-like"/>
    <property type="match status" value="1"/>
</dbReference>
<dbReference type="InterPro" id="IPR005302">
    <property type="entry name" value="MoCF_Sase_C"/>
</dbReference>
<name>A0A7W6D134_9HYPH</name>
<dbReference type="PROSITE" id="PS51340">
    <property type="entry name" value="MOSC"/>
    <property type="match status" value="1"/>
</dbReference>
<dbReference type="GO" id="GO:0003824">
    <property type="term" value="F:catalytic activity"/>
    <property type="evidence" value="ECO:0007669"/>
    <property type="project" value="InterPro"/>
</dbReference>
<dbReference type="EMBL" id="JACIDR010000009">
    <property type="protein sequence ID" value="MBB3974796.1"/>
    <property type="molecule type" value="Genomic_DNA"/>
</dbReference>
<organism evidence="2 3">
    <name type="scientific">Hansschlegelia beijingensis</name>
    <dbReference type="NCBI Taxonomy" id="1133344"/>
    <lineage>
        <taxon>Bacteria</taxon>
        <taxon>Pseudomonadati</taxon>
        <taxon>Pseudomonadota</taxon>
        <taxon>Alphaproteobacteria</taxon>
        <taxon>Hyphomicrobiales</taxon>
        <taxon>Methylopilaceae</taxon>
        <taxon>Hansschlegelia</taxon>
    </lineage>
</organism>
<accession>A0A7W6D134</accession>
<protein>
    <recommendedName>
        <fullName evidence="1">MOSC domain-containing protein</fullName>
    </recommendedName>
</protein>
<dbReference type="Proteomes" id="UP000528964">
    <property type="component" value="Unassembled WGS sequence"/>
</dbReference>
<dbReference type="Pfam" id="PF03473">
    <property type="entry name" value="MOSC"/>
    <property type="match status" value="1"/>
</dbReference>
<dbReference type="AlphaFoldDB" id="A0A7W6D134"/>
<comment type="caution">
    <text evidence="2">The sequence shown here is derived from an EMBL/GenBank/DDBJ whole genome shotgun (WGS) entry which is preliminary data.</text>
</comment>
<proteinExistence type="predicted"/>
<evidence type="ECO:0000313" key="3">
    <source>
        <dbReference type="Proteomes" id="UP000528964"/>
    </source>
</evidence>
<gene>
    <name evidence="2" type="ORF">GGR24_003486</name>
</gene>
<sequence>MKGLSPEELLSVSTELGRSIAGDRRFAIENGPSGFDPARPAKIPKTRFLCLMRNARLAALSTRYDDATGMLSISLRSEEVSFDLGSEKGRAQLEDWLTGFMGEEARGPLRVLPAPEGHTFSDTALGVLSIINRSSVAAVGEMMGAAVDPLRFRGNLDIDGFEPWQELDWVGRTLKIGEVELRVIKRTVRCAAVEVDPATARRDLAIPATLQKRLGHADCGVYAEVVSPGRLELGAPVELV</sequence>
<keyword evidence="3" id="KW-1185">Reference proteome</keyword>
<dbReference type="Gene3D" id="2.40.33.20">
    <property type="entry name" value="PK beta-barrel domain-like"/>
    <property type="match status" value="1"/>
</dbReference>
<evidence type="ECO:0000313" key="2">
    <source>
        <dbReference type="EMBL" id="MBB3974796.1"/>
    </source>
</evidence>
<dbReference type="GO" id="GO:0030170">
    <property type="term" value="F:pyridoxal phosphate binding"/>
    <property type="evidence" value="ECO:0007669"/>
    <property type="project" value="InterPro"/>
</dbReference>
<dbReference type="InterPro" id="IPR011037">
    <property type="entry name" value="Pyrv_Knase-like_insert_dom_sf"/>
</dbReference>